<evidence type="ECO:0000259" key="2">
    <source>
        <dbReference type="SMART" id="SM00254"/>
    </source>
</evidence>
<keyword evidence="4" id="KW-1185">Reference proteome</keyword>
<dbReference type="Proteomes" id="UP000035682">
    <property type="component" value="Unplaced"/>
</dbReference>
<reference evidence="3 4" key="1">
    <citation type="submission" date="2014-09" db="EMBL/GenBank/DDBJ databases">
        <authorList>
            <person name="Martin A.A."/>
        </authorList>
    </citation>
    <scope>NUCLEOTIDE SEQUENCE</scope>
    <source>
        <strain evidence="4">ED321</strain>
        <strain evidence="3">ED321 Heterogonic</strain>
    </source>
</reference>
<protein>
    <submittedName>
        <fullName evidence="3 5">ShKT domain and Cysteine-rich repeat-containing protein</fullName>
    </submittedName>
</protein>
<dbReference type="GeneID" id="36375774"/>
<evidence type="ECO:0000313" key="3">
    <source>
        <dbReference type="EMBL" id="CEF63409.1"/>
    </source>
</evidence>
<feature type="chain" id="PRO_5015030536" evidence="1">
    <location>
        <begin position="26"/>
        <end position="348"/>
    </location>
</feature>
<dbReference type="PANTHER" id="PTHR21724:SF94">
    <property type="entry name" value="SHKT DOMAIN-CONTAINING PROTEIN"/>
    <property type="match status" value="1"/>
</dbReference>
<accession>A0A090L7C0</accession>
<organism evidence="3">
    <name type="scientific">Strongyloides ratti</name>
    <name type="common">Parasitic roundworm</name>
    <dbReference type="NCBI Taxonomy" id="34506"/>
    <lineage>
        <taxon>Eukaryota</taxon>
        <taxon>Metazoa</taxon>
        <taxon>Ecdysozoa</taxon>
        <taxon>Nematoda</taxon>
        <taxon>Chromadorea</taxon>
        <taxon>Rhabditida</taxon>
        <taxon>Tylenchina</taxon>
        <taxon>Panagrolaimomorpha</taxon>
        <taxon>Strongyloidoidea</taxon>
        <taxon>Strongyloididae</taxon>
        <taxon>Strongyloides</taxon>
    </lineage>
</organism>
<dbReference type="OrthoDB" id="5870787at2759"/>
<feature type="signal peptide" evidence="1">
    <location>
        <begin position="1"/>
        <end position="25"/>
    </location>
</feature>
<evidence type="ECO:0000313" key="4">
    <source>
        <dbReference type="Proteomes" id="UP000035682"/>
    </source>
</evidence>
<proteinExistence type="predicted"/>
<dbReference type="RefSeq" id="XP_024502611.1">
    <property type="nucleotide sequence ID" value="XM_024648655.1"/>
</dbReference>
<sequence length="348" mass="39249">MSTSLMKYYLFFIYLLVLISSFIFGNDECPTGMRSLGKCINNLCPYESECISSQCCAYKNSNITTIFPTYTTTLPNVENEIDYCPDGSEAIGGCLGQYCPPGYVCLENVCCVDKNDSYEIEEDIVDGNVTQSSEIPISTETIDFNELTTKSLPIEITKLINHEKTTKSIVNFVPGNINETGGVESTDQKNKVVNIVDDKDNHSNHCPIGQSIGECISNECPSNYECIEGMCCKLSENINCKDILPDCKKHLCEKEEYFEFLTLKCGRTCKRCHQQKFVKIKKKVSVKSAERVKEKAKNTSLKKSKKRNLKCQDSRNDCEEWMREGFCYSPIYTIDQKKAICGVSCQLC</sequence>
<dbReference type="SMART" id="SM00289">
    <property type="entry name" value="WR1"/>
    <property type="match status" value="3"/>
</dbReference>
<evidence type="ECO:0000313" key="5">
    <source>
        <dbReference type="WBParaSite" id="SRAE_1000167100.1"/>
    </source>
</evidence>
<dbReference type="InterPro" id="IPR006150">
    <property type="entry name" value="Cys_repeat_1"/>
</dbReference>
<evidence type="ECO:0000256" key="1">
    <source>
        <dbReference type="SAM" id="SignalP"/>
    </source>
</evidence>
<dbReference type="OMA" id="CESSLYT"/>
<keyword evidence="1" id="KW-0732">Signal</keyword>
<dbReference type="CTD" id="36375774"/>
<dbReference type="Pfam" id="PF01549">
    <property type="entry name" value="ShK"/>
    <property type="match status" value="2"/>
</dbReference>
<evidence type="ECO:0000313" key="6">
    <source>
        <dbReference type="WormBase" id="SRAE_1000167100"/>
    </source>
</evidence>
<dbReference type="PANTHER" id="PTHR21724">
    <property type="entry name" value="SHKT DOMAIN-CONTAINING PROTEIN"/>
    <property type="match status" value="1"/>
</dbReference>
<dbReference type="SMART" id="SM00254">
    <property type="entry name" value="ShKT"/>
    <property type="match status" value="2"/>
</dbReference>
<gene>
    <name evidence="3 5 6" type="ORF">SRAE_1000167100</name>
</gene>
<feature type="domain" description="ShKT" evidence="2">
    <location>
        <begin position="239"/>
        <end position="273"/>
    </location>
</feature>
<dbReference type="WBParaSite" id="SRAE_1000167100.1">
    <property type="protein sequence ID" value="SRAE_1000167100.1"/>
    <property type="gene ID" value="WBGene00258279"/>
</dbReference>
<dbReference type="WormBase" id="SRAE_1000167100">
    <property type="protein sequence ID" value="SRP04373"/>
    <property type="gene ID" value="WBGene00258279"/>
</dbReference>
<dbReference type="EMBL" id="LN609528">
    <property type="protein sequence ID" value="CEF63409.1"/>
    <property type="molecule type" value="Genomic_DNA"/>
</dbReference>
<dbReference type="Gene3D" id="1.10.10.1940">
    <property type="match status" value="1"/>
</dbReference>
<dbReference type="AlphaFoldDB" id="A0A090L7C0"/>
<dbReference type="InterPro" id="IPR003582">
    <property type="entry name" value="ShKT_dom"/>
</dbReference>
<feature type="domain" description="ShKT" evidence="2">
    <location>
        <begin position="310"/>
        <end position="348"/>
    </location>
</feature>
<name>A0A090L7C0_STRRB</name>
<reference evidence="5" key="2">
    <citation type="submission" date="2020-12" db="UniProtKB">
        <authorList>
            <consortium name="WormBaseParasite"/>
        </authorList>
    </citation>
    <scope>IDENTIFICATION</scope>
</reference>